<feature type="transmembrane region" description="Helical" evidence="8">
    <location>
        <begin position="361"/>
        <end position="378"/>
    </location>
</feature>
<dbReference type="InterPro" id="IPR011701">
    <property type="entry name" value="MFS"/>
</dbReference>
<feature type="transmembrane region" description="Helical" evidence="8">
    <location>
        <begin position="422"/>
        <end position="447"/>
    </location>
</feature>
<accession>A0AAU7M5E8</accession>
<feature type="transmembrane region" description="Helical" evidence="8">
    <location>
        <begin position="196"/>
        <end position="217"/>
    </location>
</feature>
<dbReference type="InterPro" id="IPR036259">
    <property type="entry name" value="MFS_trans_sf"/>
</dbReference>
<evidence type="ECO:0000259" key="9">
    <source>
        <dbReference type="PROSITE" id="PS50850"/>
    </source>
</evidence>
<dbReference type="RefSeq" id="WP_350931444.1">
    <property type="nucleotide sequence ID" value="NZ_CP157762.1"/>
</dbReference>
<dbReference type="InterPro" id="IPR020846">
    <property type="entry name" value="MFS_dom"/>
</dbReference>
<dbReference type="PROSITE" id="PS50850">
    <property type="entry name" value="MFS"/>
    <property type="match status" value="1"/>
</dbReference>
<dbReference type="EMBL" id="CP159342">
    <property type="protein sequence ID" value="XCH72585.1"/>
    <property type="molecule type" value="Genomic_DNA"/>
</dbReference>
<keyword evidence="4" id="KW-1003">Cell membrane</keyword>
<dbReference type="PANTHER" id="PTHR23501">
    <property type="entry name" value="MAJOR FACILITATOR SUPERFAMILY"/>
    <property type="match status" value="1"/>
</dbReference>
<evidence type="ECO:0000313" key="10">
    <source>
        <dbReference type="EMBL" id="XBP91887.1"/>
    </source>
</evidence>
<organism evidence="10">
    <name type="scientific">Micromonospora sp. CCTCC AA 2012012</name>
    <dbReference type="NCBI Taxonomy" id="3111921"/>
    <lineage>
        <taxon>Bacteria</taxon>
        <taxon>Bacillati</taxon>
        <taxon>Actinomycetota</taxon>
        <taxon>Actinomycetes</taxon>
        <taxon>Micromonosporales</taxon>
        <taxon>Micromonosporaceae</taxon>
        <taxon>Micromonospora</taxon>
    </lineage>
</organism>
<keyword evidence="6 8" id="KW-1133">Transmembrane helix</keyword>
<sequence length="534" mass="55880">MSPPVSHPALTCPKETVVTSTAAQTPGTPAVPRSPRPRQGLVMAALLLAVFLGMLDAQIVATALPRIVSDLGGLSEFAWVTTAYIIASSVSTPVYGKLGDLFGRKNVFLTAIVFFLAGSAASGFAQNIGQLIAFRAVQGIGAGGLLVSVLAIIGEMFPPREGARYYGYFSMVFAVSALAGPAVGGVLTDWLSWRSVFFINVPLALLALLAVGLFLHLPRHPRRPHIDYAGIALLAGTIICLTLVTSWGGVRYDWTSGPILGLGAATLVCAVLFIVVERRVGEPVIPLRLFRSSTLTLAVLIGALAGAVFLGAVNFLALFVQVVTGATPTESGLVLLPMMLGLIASSMLSTKHIARSGRYKWYPVASMALGLVAALQLASMDADTPRAVAIGYMTLFGIAAGLNIQVLAMAAQNAATRQDMGAVSATVPFFRSVGTSVGISVFAAIFYGRLASSLAEHVPANARGSLSLDATSSQEVLRHLPPEVRHGIAQAYADALTPVFLAALPMLAVGLVLALLLKDVRLRQHHHGDDAKGE</sequence>
<dbReference type="PANTHER" id="PTHR23501:SF197">
    <property type="entry name" value="COMD"/>
    <property type="match status" value="1"/>
</dbReference>
<dbReference type="FunFam" id="1.20.1720.10:FF:000004">
    <property type="entry name" value="EmrB/QacA family drug resistance transporter"/>
    <property type="match status" value="1"/>
</dbReference>
<dbReference type="Pfam" id="PF07690">
    <property type="entry name" value="MFS_1"/>
    <property type="match status" value="1"/>
</dbReference>
<feature type="domain" description="Major facilitator superfamily (MFS) profile" evidence="9">
    <location>
        <begin position="42"/>
        <end position="522"/>
    </location>
</feature>
<keyword evidence="5 8" id="KW-0812">Transmembrane</keyword>
<dbReference type="Gene3D" id="1.20.1720.10">
    <property type="entry name" value="Multidrug resistance protein D"/>
    <property type="match status" value="1"/>
</dbReference>
<feature type="transmembrane region" description="Helical" evidence="8">
    <location>
        <begin position="390"/>
        <end position="410"/>
    </location>
</feature>
<dbReference type="GO" id="GO:0022857">
    <property type="term" value="F:transmembrane transporter activity"/>
    <property type="evidence" value="ECO:0007669"/>
    <property type="project" value="InterPro"/>
</dbReference>
<feature type="transmembrane region" description="Helical" evidence="8">
    <location>
        <begin position="495"/>
        <end position="517"/>
    </location>
</feature>
<feature type="transmembrane region" description="Helical" evidence="8">
    <location>
        <begin position="332"/>
        <end position="349"/>
    </location>
</feature>
<protein>
    <submittedName>
        <fullName evidence="10">MDR family MFS transporter</fullName>
    </submittedName>
</protein>
<evidence type="ECO:0000256" key="7">
    <source>
        <dbReference type="ARBA" id="ARBA00023136"/>
    </source>
</evidence>
<dbReference type="Gene3D" id="1.20.1250.20">
    <property type="entry name" value="MFS general substrate transporter like domains"/>
    <property type="match status" value="1"/>
</dbReference>
<dbReference type="GO" id="GO:0005886">
    <property type="term" value="C:plasma membrane"/>
    <property type="evidence" value="ECO:0007669"/>
    <property type="project" value="UniProtKB-SubCell"/>
</dbReference>
<dbReference type="CDD" id="cd17502">
    <property type="entry name" value="MFS_Azr1_MDR_like"/>
    <property type="match status" value="1"/>
</dbReference>
<keyword evidence="3" id="KW-0813">Transport</keyword>
<proteinExistence type="inferred from homology"/>
<comment type="similarity">
    <text evidence="2">Belongs to the major facilitator superfamily. TCR/Tet family.</text>
</comment>
<dbReference type="SUPFAM" id="SSF103473">
    <property type="entry name" value="MFS general substrate transporter"/>
    <property type="match status" value="1"/>
</dbReference>
<name>A0AAU7M5E8_9ACTN</name>
<feature type="transmembrane region" description="Helical" evidence="8">
    <location>
        <begin position="77"/>
        <end position="95"/>
    </location>
</feature>
<evidence type="ECO:0000256" key="2">
    <source>
        <dbReference type="ARBA" id="ARBA00007520"/>
    </source>
</evidence>
<reference evidence="11" key="2">
    <citation type="submission" date="2024-06" db="EMBL/GenBank/DDBJ databases">
        <title>Micromonospora mangrovi CCTCC AA 2012012 genome sequences.</title>
        <authorList>
            <person name="Gao J."/>
        </authorList>
    </citation>
    <scope>NUCLEOTIDE SEQUENCE</scope>
    <source>
        <strain evidence="11">CCTCC AA 2012012</strain>
    </source>
</reference>
<evidence type="ECO:0000256" key="1">
    <source>
        <dbReference type="ARBA" id="ARBA00004651"/>
    </source>
</evidence>
<evidence type="ECO:0000313" key="11">
    <source>
        <dbReference type="EMBL" id="XCH72585.1"/>
    </source>
</evidence>
<feature type="transmembrane region" description="Helical" evidence="8">
    <location>
        <begin position="256"/>
        <end position="276"/>
    </location>
</feature>
<gene>
    <name evidence="11" type="ORF">ABUL08_19955</name>
    <name evidence="10" type="ORF">VK199_19885</name>
</gene>
<feature type="transmembrane region" description="Helical" evidence="8">
    <location>
        <begin position="297"/>
        <end position="320"/>
    </location>
</feature>
<evidence type="ECO:0000256" key="8">
    <source>
        <dbReference type="SAM" id="Phobius"/>
    </source>
</evidence>
<evidence type="ECO:0000256" key="3">
    <source>
        <dbReference type="ARBA" id="ARBA00022448"/>
    </source>
</evidence>
<feature type="transmembrane region" description="Helical" evidence="8">
    <location>
        <begin position="229"/>
        <end position="250"/>
    </location>
</feature>
<feature type="transmembrane region" description="Helical" evidence="8">
    <location>
        <begin position="165"/>
        <end position="184"/>
    </location>
</feature>
<feature type="transmembrane region" description="Helical" evidence="8">
    <location>
        <begin position="107"/>
        <end position="126"/>
    </location>
</feature>
<feature type="transmembrane region" description="Helical" evidence="8">
    <location>
        <begin position="132"/>
        <end position="153"/>
    </location>
</feature>
<reference evidence="10" key="1">
    <citation type="submission" date="2024-01" db="EMBL/GenBank/DDBJ databases">
        <title>The genome sequence of Micromonospora mangrovi CCTCC AA 2012012.</title>
        <authorList>
            <person name="Gao J."/>
        </authorList>
    </citation>
    <scope>NUCLEOTIDE SEQUENCE</scope>
    <source>
        <strain evidence="10">CCTCC AA 2012012</strain>
    </source>
</reference>
<dbReference type="AlphaFoldDB" id="A0AAU7M5E8"/>
<comment type="subcellular location">
    <subcellularLocation>
        <location evidence="1">Cell membrane</location>
        <topology evidence="1">Multi-pass membrane protein</topology>
    </subcellularLocation>
</comment>
<keyword evidence="7 8" id="KW-0472">Membrane</keyword>
<feature type="transmembrane region" description="Helical" evidence="8">
    <location>
        <begin position="41"/>
        <end position="65"/>
    </location>
</feature>
<evidence type="ECO:0000256" key="4">
    <source>
        <dbReference type="ARBA" id="ARBA00022475"/>
    </source>
</evidence>
<dbReference type="PRINTS" id="PR01036">
    <property type="entry name" value="TCRTETB"/>
</dbReference>
<evidence type="ECO:0000256" key="6">
    <source>
        <dbReference type="ARBA" id="ARBA00022989"/>
    </source>
</evidence>
<evidence type="ECO:0000256" key="5">
    <source>
        <dbReference type="ARBA" id="ARBA00022692"/>
    </source>
</evidence>
<dbReference type="EMBL" id="CP157762">
    <property type="protein sequence ID" value="XBP91887.1"/>
    <property type="molecule type" value="Genomic_DNA"/>
</dbReference>